<gene>
    <name evidence="3" type="ORF">SAMN04488112_11273</name>
</gene>
<dbReference type="PANTHER" id="PTHR30383">
    <property type="entry name" value="THIOESTERASE 1/PROTEASE 1/LYSOPHOSPHOLIPASE L1"/>
    <property type="match status" value="1"/>
</dbReference>
<dbReference type="AlphaFoldDB" id="A0A1G6NAF2"/>
<dbReference type="InterPro" id="IPR013830">
    <property type="entry name" value="SGNH_hydro"/>
</dbReference>
<evidence type="ECO:0000313" key="3">
    <source>
        <dbReference type="EMBL" id="SDC64763.1"/>
    </source>
</evidence>
<dbReference type="STRING" id="1236220.SAMN04488112_11273"/>
<protein>
    <submittedName>
        <fullName evidence="3">Lysophospholipase L1</fullName>
    </submittedName>
</protein>
<organism evidence="3 4">
    <name type="scientific">Melghirimyces thermohalophilus</name>
    <dbReference type="NCBI Taxonomy" id="1236220"/>
    <lineage>
        <taxon>Bacteria</taxon>
        <taxon>Bacillati</taxon>
        <taxon>Bacillota</taxon>
        <taxon>Bacilli</taxon>
        <taxon>Bacillales</taxon>
        <taxon>Thermoactinomycetaceae</taxon>
        <taxon>Melghirimyces</taxon>
    </lineage>
</organism>
<evidence type="ECO:0000259" key="2">
    <source>
        <dbReference type="Pfam" id="PF13472"/>
    </source>
</evidence>
<evidence type="ECO:0000256" key="1">
    <source>
        <dbReference type="SAM" id="Phobius"/>
    </source>
</evidence>
<dbReference type="SUPFAM" id="SSF52266">
    <property type="entry name" value="SGNH hydrolase"/>
    <property type="match status" value="1"/>
</dbReference>
<evidence type="ECO:0000313" key="4">
    <source>
        <dbReference type="Proteomes" id="UP000199387"/>
    </source>
</evidence>
<keyword evidence="1" id="KW-0472">Membrane</keyword>
<sequence>MNRHFLLSIALAVVLIFFIFLLIQEKQPFASDRQQPSHQIVALGDSLTYGYGDQTGRGYVGELKRQLNRHRDTQYQVDNYGIRGQQTDGVLHQLTQRPVLRDVKRADTLILFIGTNDFLYSNGRDMMDPQPKRLKAGKREFTTHLDQILNRLRQANPQAPVLLLGLYDPYPRMVASDPYIQQWNRAIRRVLARYSNTTWIPTHFLFQGKPKMAYFSDALHPNHRGYQMIVKQIFRKYNFTDK</sequence>
<dbReference type="RefSeq" id="WP_176757938.1">
    <property type="nucleotide sequence ID" value="NZ_FMZA01000012.1"/>
</dbReference>
<feature type="domain" description="SGNH hydrolase-type esterase" evidence="2">
    <location>
        <begin position="42"/>
        <end position="227"/>
    </location>
</feature>
<keyword evidence="1" id="KW-1133">Transmembrane helix</keyword>
<keyword evidence="1" id="KW-0812">Transmembrane</keyword>
<proteinExistence type="predicted"/>
<keyword evidence="4" id="KW-1185">Reference proteome</keyword>
<reference evidence="3 4" key="1">
    <citation type="submission" date="2016-10" db="EMBL/GenBank/DDBJ databases">
        <authorList>
            <person name="de Groot N.N."/>
        </authorList>
    </citation>
    <scope>NUCLEOTIDE SEQUENCE [LARGE SCALE GENOMIC DNA]</scope>
    <source>
        <strain evidence="3 4">DSM 45514</strain>
    </source>
</reference>
<dbReference type="Proteomes" id="UP000199387">
    <property type="component" value="Unassembled WGS sequence"/>
</dbReference>
<dbReference type="InterPro" id="IPR036514">
    <property type="entry name" value="SGNH_hydro_sf"/>
</dbReference>
<accession>A0A1G6NAF2</accession>
<feature type="transmembrane region" description="Helical" evidence="1">
    <location>
        <begin position="6"/>
        <end position="23"/>
    </location>
</feature>
<dbReference type="Gene3D" id="3.40.50.1110">
    <property type="entry name" value="SGNH hydrolase"/>
    <property type="match status" value="1"/>
</dbReference>
<name>A0A1G6NAF2_9BACL</name>
<dbReference type="PANTHER" id="PTHR30383:SF27">
    <property type="entry name" value="SPORE GERMINATION LIPASE LIPC"/>
    <property type="match status" value="1"/>
</dbReference>
<dbReference type="EMBL" id="FMZA01000012">
    <property type="protein sequence ID" value="SDC64763.1"/>
    <property type="molecule type" value="Genomic_DNA"/>
</dbReference>
<dbReference type="Pfam" id="PF13472">
    <property type="entry name" value="Lipase_GDSL_2"/>
    <property type="match status" value="1"/>
</dbReference>
<dbReference type="InterPro" id="IPR051532">
    <property type="entry name" value="Ester_Hydrolysis_Enzymes"/>
</dbReference>
<dbReference type="GO" id="GO:0004622">
    <property type="term" value="F:phosphatidylcholine lysophospholipase activity"/>
    <property type="evidence" value="ECO:0007669"/>
    <property type="project" value="TreeGrafter"/>
</dbReference>